<comment type="caution">
    <text evidence="3">The sequence shown here is derived from an EMBL/GenBank/DDBJ whole genome shotgun (WGS) entry which is preliminary data.</text>
</comment>
<feature type="region of interest" description="Disordered" evidence="1">
    <location>
        <begin position="1"/>
        <end position="21"/>
    </location>
</feature>
<dbReference type="GO" id="GO:0005524">
    <property type="term" value="F:ATP binding"/>
    <property type="evidence" value="ECO:0007669"/>
    <property type="project" value="InterPro"/>
</dbReference>
<sequence length="710" mass="74574">MTIDTTTTSPGPAGTDGAPALDRLLNPRTVAVVGISETSKFGSGVRRSLPSDTEFCFVHPKAKEVFGHRVFPDLRALGRPVDAVFSAVGAERTVDVVEQAAEIGAGGVITIAGGFAETGRHGAELQQRMVAAARAASMPVVGPNGVGVINVARRLDLTMLAPFERRAGGLSAVTHSGAMIEAMASAAWRAGGVGLNLLVSAGNEAVTDLADYLDHFAADPATRVVALALEKIRRPDAFFAAARRCLAAGKPVVALKLGRSERAQRMAASHTGTLTGDTWVYDVAFAQAGIQTATDIDDLVDRVQFLEQLPRERWSPVRGLAVLTVTGGFAQLASDLAEVERVDVPEVTRLRPFIEENVPGGTVPNPLDATTFVGGVDGLWEKIVREYADAPEFDALLFASQHADWDRGRSDLADRFADVAEGAAAKPFVVAPLAGVGGGWLDGYRAQGVAVGNGLRGCLRGLHTMAAVVRTRPDARVRPASEIAAIPRPRAEAIEVPEGRMLPFDATMELLAEAGIPVAPWHLVDADEPVAPPFDGPYVVKLADVAHRTELGAVRVGVAAENLRTAVRELQAFAAARELPRRVAVQPLLVGHGEAFVGINGASELGPVVAFGLGGVFVEVMRRIAGRMAPMSEVDATELVAEFDDIGVLDGHRGTPAWDRNALNATLVAASRLAAGGRDWIASIDINPLIVGPAGVTAVDGLCLLRDRGD</sequence>
<dbReference type="Pfam" id="PF13607">
    <property type="entry name" value="Succ_CoA_lig"/>
    <property type="match status" value="1"/>
</dbReference>
<dbReference type="Proteomes" id="UP000653411">
    <property type="component" value="Unassembled WGS sequence"/>
</dbReference>
<dbReference type="Pfam" id="PF13549">
    <property type="entry name" value="ATP-grasp_5"/>
    <property type="match status" value="1"/>
</dbReference>
<evidence type="ECO:0000313" key="4">
    <source>
        <dbReference type="Proteomes" id="UP000653411"/>
    </source>
</evidence>
<gene>
    <name evidence="3" type="ORF">GCM10011578_019280</name>
</gene>
<name>A0A917X9T4_9ACTN</name>
<dbReference type="SUPFAM" id="SSF51735">
    <property type="entry name" value="NAD(P)-binding Rossmann-fold domains"/>
    <property type="match status" value="1"/>
</dbReference>
<dbReference type="PANTHER" id="PTHR42793">
    <property type="entry name" value="COA BINDING DOMAIN CONTAINING PROTEIN"/>
    <property type="match status" value="1"/>
</dbReference>
<evidence type="ECO:0000256" key="1">
    <source>
        <dbReference type="SAM" id="MobiDB-lite"/>
    </source>
</evidence>
<dbReference type="GO" id="GO:0016874">
    <property type="term" value="F:ligase activity"/>
    <property type="evidence" value="ECO:0007669"/>
    <property type="project" value="UniProtKB-KW"/>
</dbReference>
<dbReference type="InterPro" id="IPR013815">
    <property type="entry name" value="ATP_grasp_subdomain_1"/>
</dbReference>
<evidence type="ECO:0000259" key="2">
    <source>
        <dbReference type="SMART" id="SM00881"/>
    </source>
</evidence>
<dbReference type="Gene3D" id="3.40.50.720">
    <property type="entry name" value="NAD(P)-binding Rossmann-like Domain"/>
    <property type="match status" value="1"/>
</dbReference>
<reference evidence="3" key="1">
    <citation type="journal article" date="2014" name="Int. J. Syst. Evol. Microbiol.">
        <title>Complete genome sequence of Corynebacterium casei LMG S-19264T (=DSM 44701T), isolated from a smear-ripened cheese.</title>
        <authorList>
            <consortium name="US DOE Joint Genome Institute (JGI-PGF)"/>
            <person name="Walter F."/>
            <person name="Albersmeier A."/>
            <person name="Kalinowski J."/>
            <person name="Ruckert C."/>
        </authorList>
    </citation>
    <scope>NUCLEOTIDE SEQUENCE</scope>
    <source>
        <strain evidence="3">CGMCC 4.7110</strain>
    </source>
</reference>
<feature type="compositionally biased region" description="Polar residues" evidence="1">
    <location>
        <begin position="1"/>
        <end position="10"/>
    </location>
</feature>
<dbReference type="Gene3D" id="3.40.50.261">
    <property type="entry name" value="Succinyl-CoA synthetase domains"/>
    <property type="match status" value="2"/>
</dbReference>
<accession>A0A917X9T4</accession>
<feature type="domain" description="CoA-binding" evidence="2">
    <location>
        <begin position="24"/>
        <end position="115"/>
    </location>
</feature>
<keyword evidence="3" id="KW-0436">Ligase</keyword>
<protein>
    <submittedName>
        <fullName evidence="3">6-carboxyhexanoate--CoA ligase</fullName>
    </submittedName>
</protein>
<dbReference type="PANTHER" id="PTHR42793:SF1">
    <property type="entry name" value="PEPTIDYL-LYSINE N-ACETYLTRANSFERASE PATZ"/>
    <property type="match status" value="1"/>
</dbReference>
<keyword evidence="4" id="KW-1185">Reference proteome</keyword>
<reference evidence="3" key="2">
    <citation type="submission" date="2020-09" db="EMBL/GenBank/DDBJ databases">
        <authorList>
            <person name="Sun Q."/>
            <person name="Zhou Y."/>
        </authorList>
    </citation>
    <scope>NUCLEOTIDE SEQUENCE</scope>
    <source>
        <strain evidence="3">CGMCC 4.7110</strain>
    </source>
</reference>
<dbReference type="InterPro" id="IPR032875">
    <property type="entry name" value="Succ_CoA_lig_flav_dom"/>
</dbReference>
<dbReference type="SUPFAM" id="SSF52210">
    <property type="entry name" value="Succinyl-CoA synthetase domains"/>
    <property type="match status" value="2"/>
</dbReference>
<dbReference type="InterPro" id="IPR036291">
    <property type="entry name" value="NAD(P)-bd_dom_sf"/>
</dbReference>
<dbReference type="InterPro" id="IPR016102">
    <property type="entry name" value="Succinyl-CoA_synth-like"/>
</dbReference>
<dbReference type="Gene3D" id="3.30.470.20">
    <property type="entry name" value="ATP-grasp fold, B domain"/>
    <property type="match status" value="1"/>
</dbReference>
<dbReference type="SMART" id="SM00881">
    <property type="entry name" value="CoA_binding"/>
    <property type="match status" value="1"/>
</dbReference>
<dbReference type="SUPFAM" id="SSF56059">
    <property type="entry name" value="Glutathione synthetase ATP-binding domain-like"/>
    <property type="match status" value="1"/>
</dbReference>
<dbReference type="InterPro" id="IPR003781">
    <property type="entry name" value="CoA-bd"/>
</dbReference>
<proteinExistence type="predicted"/>
<dbReference type="AlphaFoldDB" id="A0A917X9T4"/>
<dbReference type="Gene3D" id="3.30.1490.20">
    <property type="entry name" value="ATP-grasp fold, A domain"/>
    <property type="match status" value="1"/>
</dbReference>
<organism evidence="3 4">
    <name type="scientific">Streptomyces fuscichromogenes</name>
    <dbReference type="NCBI Taxonomy" id="1324013"/>
    <lineage>
        <taxon>Bacteria</taxon>
        <taxon>Bacillati</taxon>
        <taxon>Actinomycetota</taxon>
        <taxon>Actinomycetes</taxon>
        <taxon>Kitasatosporales</taxon>
        <taxon>Streptomycetaceae</taxon>
        <taxon>Streptomyces</taxon>
    </lineage>
</organism>
<evidence type="ECO:0000313" key="3">
    <source>
        <dbReference type="EMBL" id="GGM98410.1"/>
    </source>
</evidence>
<dbReference type="EMBL" id="BMML01000003">
    <property type="protein sequence ID" value="GGM98410.1"/>
    <property type="molecule type" value="Genomic_DNA"/>
</dbReference>
<dbReference type="RefSeq" id="WP_189262166.1">
    <property type="nucleotide sequence ID" value="NZ_BMML01000003.1"/>
</dbReference>
<dbReference type="Pfam" id="PF13380">
    <property type="entry name" value="CoA_binding_2"/>
    <property type="match status" value="1"/>
</dbReference>